<feature type="compositionally biased region" description="Polar residues" evidence="3">
    <location>
        <begin position="38"/>
        <end position="50"/>
    </location>
</feature>
<dbReference type="Proteomes" id="UP000319160">
    <property type="component" value="Unassembled WGS sequence"/>
</dbReference>
<dbReference type="Gene3D" id="2.40.160.20">
    <property type="match status" value="1"/>
</dbReference>
<accession>A0A553IEM5</accession>
<feature type="compositionally biased region" description="Low complexity" evidence="3">
    <location>
        <begin position="1126"/>
        <end position="1147"/>
    </location>
</feature>
<reference evidence="5" key="1">
    <citation type="submission" date="2019-06" db="EMBL/GenBank/DDBJ databases">
        <title>Draft genome sequence of the griseofulvin-producing fungus Xylaria cubensis strain G536.</title>
        <authorList>
            <person name="Mead M.E."/>
            <person name="Raja H.A."/>
            <person name="Steenwyk J.L."/>
            <person name="Knowles S.L."/>
            <person name="Oberlies N.H."/>
            <person name="Rokas A."/>
        </authorList>
    </citation>
    <scope>NUCLEOTIDE SEQUENCE [LARGE SCALE GENOMIC DNA]</scope>
    <source>
        <strain evidence="5">G536</strain>
    </source>
</reference>
<dbReference type="InterPro" id="IPR021858">
    <property type="entry name" value="Fun_TF"/>
</dbReference>
<feature type="compositionally biased region" description="Low complexity" evidence="3">
    <location>
        <begin position="851"/>
        <end position="861"/>
    </location>
</feature>
<dbReference type="EMBL" id="VFLP01000002">
    <property type="protein sequence ID" value="TRX98630.1"/>
    <property type="molecule type" value="Genomic_DNA"/>
</dbReference>
<feature type="compositionally biased region" description="Basic residues" evidence="3">
    <location>
        <begin position="26"/>
        <end position="36"/>
    </location>
</feature>
<evidence type="ECO:0000313" key="5">
    <source>
        <dbReference type="Proteomes" id="UP000319160"/>
    </source>
</evidence>
<feature type="compositionally biased region" description="Polar residues" evidence="3">
    <location>
        <begin position="64"/>
        <end position="87"/>
    </location>
</feature>
<feature type="region of interest" description="Disordered" evidence="3">
    <location>
        <begin position="22"/>
        <end position="95"/>
    </location>
</feature>
<dbReference type="OrthoDB" id="4158087at2759"/>
<protein>
    <submittedName>
        <fullName evidence="4">Uncharacterized protein</fullName>
    </submittedName>
</protein>
<feature type="region of interest" description="Disordered" evidence="3">
    <location>
        <begin position="1105"/>
        <end position="1169"/>
    </location>
</feature>
<keyword evidence="2" id="KW-0175">Coiled coil</keyword>
<gene>
    <name evidence="4" type="ORF">FHL15_000704</name>
</gene>
<dbReference type="PANTHER" id="PTHR37540">
    <property type="entry name" value="TRANSCRIPTION FACTOR (ACR-2), PUTATIVE-RELATED-RELATED"/>
    <property type="match status" value="1"/>
</dbReference>
<feature type="coiled-coil region" evidence="2">
    <location>
        <begin position="1186"/>
        <end position="1220"/>
    </location>
</feature>
<evidence type="ECO:0000256" key="1">
    <source>
        <dbReference type="ARBA" id="ARBA00023242"/>
    </source>
</evidence>
<organism evidence="4 5">
    <name type="scientific">Xylaria flabelliformis</name>
    <dbReference type="NCBI Taxonomy" id="2512241"/>
    <lineage>
        <taxon>Eukaryota</taxon>
        <taxon>Fungi</taxon>
        <taxon>Dikarya</taxon>
        <taxon>Ascomycota</taxon>
        <taxon>Pezizomycotina</taxon>
        <taxon>Sordariomycetes</taxon>
        <taxon>Xylariomycetidae</taxon>
        <taxon>Xylariales</taxon>
        <taxon>Xylariaceae</taxon>
        <taxon>Xylaria</taxon>
    </lineage>
</organism>
<dbReference type="AlphaFoldDB" id="A0A553IEM5"/>
<dbReference type="PANTHER" id="PTHR37540:SF5">
    <property type="entry name" value="TRANSCRIPTION FACTOR DOMAIN-CONTAINING PROTEIN"/>
    <property type="match status" value="1"/>
</dbReference>
<feature type="region of interest" description="Disordered" evidence="3">
    <location>
        <begin position="832"/>
        <end position="875"/>
    </location>
</feature>
<name>A0A553IEM5_9PEZI</name>
<evidence type="ECO:0000256" key="3">
    <source>
        <dbReference type="SAM" id="MobiDB-lite"/>
    </source>
</evidence>
<evidence type="ECO:0000313" key="4">
    <source>
        <dbReference type="EMBL" id="TRX98630.1"/>
    </source>
</evidence>
<comment type="caution">
    <text evidence="4">The sequence shown here is derived from an EMBL/GenBank/DDBJ whole genome shotgun (WGS) entry which is preliminary data.</text>
</comment>
<keyword evidence="1" id="KW-0539">Nucleus</keyword>
<keyword evidence="5" id="KW-1185">Reference proteome</keyword>
<dbReference type="Pfam" id="PF11951">
    <property type="entry name" value="Fungal_trans_2"/>
    <property type="match status" value="1"/>
</dbReference>
<proteinExistence type="predicted"/>
<feature type="compositionally biased region" description="Polar residues" evidence="3">
    <location>
        <begin position="785"/>
        <end position="797"/>
    </location>
</feature>
<feature type="region of interest" description="Disordered" evidence="3">
    <location>
        <begin position="778"/>
        <end position="801"/>
    </location>
</feature>
<dbReference type="Pfam" id="PF11578">
    <property type="entry name" value="DUF3237"/>
    <property type="match status" value="1"/>
</dbReference>
<sequence>MVIPQTTSFQFITSINTVAHDEETRRKVRSHARRQKLSNENSPPSQSRKSTTQKERTSKFRLKPSTQPNEAGSKDNYSGRNAANNVNRKPPSILKLNGPIPRGCIGERGTDTNFAPTMISRELALVVARELPTFPMLRIQTTPLTETLLKYCFTVCLCPREAVVEKWFDRAGAPTYMMTYYSGFLANAFAMNPEGNFFDALHVDTAITHAFMALVASMHNALAQWDDTSTFDFHRLQAIKAINERLNIEGKSPGVPISDGITIAVALLVNNETFTGSIQAAAAHMSGLKHIVDLRGGILEGFKYISVIQRALVWADFSYAYAAGQPLMFPFVPQLASSLAVRNRFQNRLRSLTMLSRGPKDLTIRSREIMEIFELLYSIADCLGSFDYSNLENMSTERIQLSDSIYLAEWRLFKLEESFRSLKTTERTGSLPSEARNEAGRETAGAAIDLSESLMFAGHLFMHLALRGQPPAAPRHRGITEALMSSLCDTLLALDLLSNPEPYGSPRSYHSVGSIGNSSVATWSTTTSNTSISNSPLKPEDELAKNALLWTLFVGSCVRVPVVPTELQFSHQAVLLGDHHQFFIHALKNYCLMRCITDKETLATKLKDICWLNLWCDNQLDLVWAEIGDHLTELEGRPHHPPNHVHILPRRLKERSVRGIARTTETFTVAAANIGLVDIMIQKPHSDSHYEWRRLQDPSAGVQYIFIVIELVVKTMEPDISVRLPHMFDAVPITDRSNIPSRCGLTLARALPNVDPTRPEHVIPGNIYGGLPRLPRLPPLVPLPDTSTNNEGQSSAPTEKMEWDTTIVSHGINWPQIDNDRRHSGWAEVEKRWTVQQQQQQQGTEREREQQQQTQQSGRSGPPRKDTKTTLPFPCPHIAIPAPGLEPDFRMRVKLNSKSALMAVGGGHKKWTTFTEGEWSGQLGCGEVVSGGQYSQDLAYGNTLATQIEATHRLKTTDEIPAFIECKTKGIRTGPPELMRALQDPAKADTVDARLVQHRVTLSMKTTDERYAEKVNIDCVLGQPAVVVKPRIRAKCHDIVIHDIMGNFLLGKLRTPVWHIDLASLPDTICMHDGLSAWGSDPHQPLSSPAHLSLADVSCISEEVVEEPAPLPEKKHGLFGSRHRSPSPSARTSTSSSSRNSDTASNPSRHRSVLSRTFGHGNSTNPEMDPSIMQARERVMGAENAEREADRALAAARLRVREARDEVKRLELEAAEDARRAKIKQYHAKEVSKRGKQLGRHGI</sequence>
<evidence type="ECO:0000256" key="2">
    <source>
        <dbReference type="SAM" id="Coils"/>
    </source>
</evidence>